<evidence type="ECO:0000256" key="2">
    <source>
        <dbReference type="ARBA" id="ARBA00022703"/>
    </source>
</evidence>
<keyword evidence="3" id="KW-1133">Transmembrane helix</keyword>
<feature type="domain" description="Bcl-2 Bcl-2 homology region 1-3" evidence="4">
    <location>
        <begin position="79"/>
        <end position="169"/>
    </location>
</feature>
<keyword evidence="2" id="KW-0053">Apoptosis</keyword>
<dbReference type="InterPro" id="IPR046371">
    <property type="entry name" value="Bcl-2_BH1-3"/>
</dbReference>
<evidence type="ECO:0000256" key="3">
    <source>
        <dbReference type="SAM" id="Phobius"/>
    </source>
</evidence>
<evidence type="ECO:0000256" key="1">
    <source>
        <dbReference type="ARBA" id="ARBA00009458"/>
    </source>
</evidence>
<dbReference type="GO" id="GO:0006915">
    <property type="term" value="P:apoptotic process"/>
    <property type="evidence" value="ECO:0007669"/>
    <property type="project" value="UniProtKB-KW"/>
</dbReference>
<proteinExistence type="inferred from homology"/>
<dbReference type="EMBL" id="HBUF01431254">
    <property type="protein sequence ID" value="CAG6741973.1"/>
    <property type="molecule type" value="Transcribed_RNA"/>
</dbReference>
<organism evidence="5">
    <name type="scientific">Cacopsylla melanoneura</name>
    <dbReference type="NCBI Taxonomy" id="428564"/>
    <lineage>
        <taxon>Eukaryota</taxon>
        <taxon>Metazoa</taxon>
        <taxon>Ecdysozoa</taxon>
        <taxon>Arthropoda</taxon>
        <taxon>Hexapoda</taxon>
        <taxon>Insecta</taxon>
        <taxon>Pterygota</taxon>
        <taxon>Neoptera</taxon>
        <taxon>Paraneoptera</taxon>
        <taxon>Hemiptera</taxon>
        <taxon>Sternorrhyncha</taxon>
        <taxon>Psylloidea</taxon>
        <taxon>Psyllidae</taxon>
        <taxon>Psyllinae</taxon>
        <taxon>Cacopsylla</taxon>
    </lineage>
</organism>
<dbReference type="AlphaFoldDB" id="A0A8D9E5Y2"/>
<dbReference type="InterPro" id="IPR036834">
    <property type="entry name" value="Bcl-2-like_sf"/>
</dbReference>
<dbReference type="Gene3D" id="1.10.437.10">
    <property type="entry name" value="Blc2-like"/>
    <property type="match status" value="1"/>
</dbReference>
<dbReference type="EMBL" id="HBUF01097396">
    <property type="protein sequence ID" value="CAG6637239.1"/>
    <property type="molecule type" value="Transcribed_RNA"/>
</dbReference>
<protein>
    <submittedName>
        <fullName evidence="5">Apoptosis regulator R1</fullName>
    </submittedName>
</protein>
<dbReference type="SUPFAM" id="SSF56854">
    <property type="entry name" value="Bcl-2 inhibitors of programmed cell death"/>
    <property type="match status" value="1"/>
</dbReference>
<sequence length="206" mass="23592">MTGLSGDGSYLSHDVSTDTSLDMSMSPIRPMSIDVFNTFLCKIYNQKFITNINILNINNKTALEIYQKLVKLNNEFIGTKYREEIKKQVDALDLDKITHFSFSSLLKSLFHESYEFNYVKLLVLFYFCCDLISKCYSQCLISLMNSIQSWFETFLNTTFSDWIASKGGWNNILTEGCKNTFDLIESICIGSIIASAIFIIAKYLVK</sequence>
<keyword evidence="3" id="KW-0472">Membrane</keyword>
<evidence type="ECO:0000313" key="5">
    <source>
        <dbReference type="EMBL" id="CAG6741973.1"/>
    </source>
</evidence>
<dbReference type="EMBL" id="HBUF01431255">
    <property type="protein sequence ID" value="CAG6741974.1"/>
    <property type="molecule type" value="Transcribed_RNA"/>
</dbReference>
<name>A0A8D9E5Y2_9HEMI</name>
<keyword evidence="3" id="KW-0812">Transmembrane</keyword>
<comment type="similarity">
    <text evidence="1">Belongs to the Bcl-2 family.</text>
</comment>
<dbReference type="Pfam" id="PF00452">
    <property type="entry name" value="Bcl-2"/>
    <property type="match status" value="1"/>
</dbReference>
<accession>A0A8D9E5Y2</accession>
<evidence type="ECO:0000259" key="4">
    <source>
        <dbReference type="Pfam" id="PF00452"/>
    </source>
</evidence>
<dbReference type="PROSITE" id="PS50062">
    <property type="entry name" value="BCL2_FAMILY"/>
    <property type="match status" value="1"/>
</dbReference>
<reference evidence="5" key="1">
    <citation type="submission" date="2021-05" db="EMBL/GenBank/DDBJ databases">
        <authorList>
            <person name="Alioto T."/>
            <person name="Alioto T."/>
            <person name="Gomez Garrido J."/>
        </authorList>
    </citation>
    <scope>NUCLEOTIDE SEQUENCE</scope>
</reference>
<feature type="transmembrane region" description="Helical" evidence="3">
    <location>
        <begin position="183"/>
        <end position="205"/>
    </location>
</feature>
<dbReference type="InterPro" id="IPR002475">
    <property type="entry name" value="Bcl2-like"/>
</dbReference>
<dbReference type="EMBL" id="HBUF01097397">
    <property type="protein sequence ID" value="CAG6637240.1"/>
    <property type="molecule type" value="Transcribed_RNA"/>
</dbReference>
<dbReference type="GO" id="GO:0042981">
    <property type="term" value="P:regulation of apoptotic process"/>
    <property type="evidence" value="ECO:0007669"/>
    <property type="project" value="InterPro"/>
</dbReference>